<dbReference type="Proteomes" id="UP000634136">
    <property type="component" value="Unassembled WGS sequence"/>
</dbReference>
<dbReference type="GO" id="GO:0005634">
    <property type="term" value="C:nucleus"/>
    <property type="evidence" value="ECO:0007669"/>
    <property type="project" value="TreeGrafter"/>
</dbReference>
<reference evidence="4" key="1">
    <citation type="submission" date="2020-09" db="EMBL/GenBank/DDBJ databases">
        <title>Genome-Enabled Discovery of Anthraquinone Biosynthesis in Senna tora.</title>
        <authorList>
            <person name="Kang S.-H."/>
            <person name="Pandey R.P."/>
            <person name="Lee C.-M."/>
            <person name="Sim J.-S."/>
            <person name="Jeong J.-T."/>
            <person name="Choi B.-S."/>
            <person name="Jung M."/>
            <person name="Ginzburg D."/>
            <person name="Zhao K."/>
            <person name="Won S.Y."/>
            <person name="Oh T.-J."/>
            <person name="Yu Y."/>
            <person name="Kim N.-H."/>
            <person name="Lee O.R."/>
            <person name="Lee T.-H."/>
            <person name="Bashyal P."/>
            <person name="Kim T.-S."/>
            <person name="Lee W.-H."/>
            <person name="Kawkins C."/>
            <person name="Kim C.-K."/>
            <person name="Kim J.S."/>
            <person name="Ahn B.O."/>
            <person name="Rhee S.Y."/>
            <person name="Sohng J.K."/>
        </authorList>
    </citation>
    <scope>NUCLEOTIDE SEQUENCE</scope>
    <source>
        <tissue evidence="4">Leaf</tissue>
    </source>
</reference>
<dbReference type="PANTHER" id="PTHR13620">
    <property type="entry name" value="3-5 EXONUCLEASE"/>
    <property type="match status" value="1"/>
</dbReference>
<evidence type="ECO:0000256" key="2">
    <source>
        <dbReference type="ARBA" id="ARBA00022801"/>
    </source>
</evidence>
<dbReference type="GO" id="GO:0008408">
    <property type="term" value="F:3'-5' exonuclease activity"/>
    <property type="evidence" value="ECO:0007669"/>
    <property type="project" value="TreeGrafter"/>
</dbReference>
<dbReference type="GO" id="GO:0005737">
    <property type="term" value="C:cytoplasm"/>
    <property type="evidence" value="ECO:0007669"/>
    <property type="project" value="TreeGrafter"/>
</dbReference>
<gene>
    <name evidence="4" type="ORF">G2W53_006722</name>
</gene>
<keyword evidence="3" id="KW-0812">Transmembrane</keyword>
<keyword evidence="1" id="KW-0540">Nuclease</keyword>
<proteinExistence type="predicted"/>
<dbReference type="OrthoDB" id="1391025at2759"/>
<dbReference type="InterPro" id="IPR051132">
    <property type="entry name" value="3-5_Exonuclease_domain"/>
</dbReference>
<dbReference type="Gene3D" id="3.30.420.10">
    <property type="entry name" value="Ribonuclease H-like superfamily/Ribonuclease H"/>
    <property type="match status" value="1"/>
</dbReference>
<keyword evidence="3" id="KW-1133">Transmembrane helix</keyword>
<feature type="transmembrane region" description="Helical" evidence="3">
    <location>
        <begin position="162"/>
        <end position="179"/>
    </location>
</feature>
<dbReference type="SUPFAM" id="SSF53098">
    <property type="entry name" value="Ribonuclease H-like"/>
    <property type="match status" value="1"/>
</dbReference>
<organism evidence="4 5">
    <name type="scientific">Senna tora</name>
    <dbReference type="NCBI Taxonomy" id="362788"/>
    <lineage>
        <taxon>Eukaryota</taxon>
        <taxon>Viridiplantae</taxon>
        <taxon>Streptophyta</taxon>
        <taxon>Embryophyta</taxon>
        <taxon>Tracheophyta</taxon>
        <taxon>Spermatophyta</taxon>
        <taxon>Magnoliopsida</taxon>
        <taxon>eudicotyledons</taxon>
        <taxon>Gunneridae</taxon>
        <taxon>Pentapetalae</taxon>
        <taxon>rosids</taxon>
        <taxon>fabids</taxon>
        <taxon>Fabales</taxon>
        <taxon>Fabaceae</taxon>
        <taxon>Caesalpinioideae</taxon>
        <taxon>Cassia clade</taxon>
        <taxon>Senna</taxon>
    </lineage>
</organism>
<sequence length="217" mass="24759">MMMPFKQIEDKDKDKASTFQLYIDGKCLILQLRGTASFTIPNSLAAFFNDSIYIFAGSQVEKHNEMLRKVCSYRLYRTFDVMEAARIRWADKFGNARLKVVAREVANMDVDLPHHVLLSNWDASVLCFEQVEYATLEAYASSCVAHKLLIGRQVCCGRRNKLFMFLLFLFLFLMLSPDMEAVTSNRGTVGAIEELIGRQNVNFSIASVQCKKQKPKS</sequence>
<comment type="caution">
    <text evidence="4">The sequence shown here is derived from an EMBL/GenBank/DDBJ whole genome shotgun (WGS) entry which is preliminary data.</text>
</comment>
<dbReference type="InterPro" id="IPR012337">
    <property type="entry name" value="RNaseH-like_sf"/>
</dbReference>
<evidence type="ECO:0000256" key="1">
    <source>
        <dbReference type="ARBA" id="ARBA00022722"/>
    </source>
</evidence>
<keyword evidence="5" id="KW-1185">Reference proteome</keyword>
<evidence type="ECO:0000313" key="5">
    <source>
        <dbReference type="Proteomes" id="UP000634136"/>
    </source>
</evidence>
<evidence type="ECO:0000256" key="3">
    <source>
        <dbReference type="SAM" id="Phobius"/>
    </source>
</evidence>
<keyword evidence="3" id="KW-0472">Membrane</keyword>
<keyword evidence="4" id="KW-0269">Exonuclease</keyword>
<name>A0A834X5K2_9FABA</name>
<accession>A0A834X5K2</accession>
<evidence type="ECO:0000313" key="4">
    <source>
        <dbReference type="EMBL" id="KAF7838240.1"/>
    </source>
</evidence>
<dbReference type="GO" id="GO:0003676">
    <property type="term" value="F:nucleic acid binding"/>
    <property type="evidence" value="ECO:0007669"/>
    <property type="project" value="InterPro"/>
</dbReference>
<dbReference type="InterPro" id="IPR036397">
    <property type="entry name" value="RNaseH_sf"/>
</dbReference>
<protein>
    <submittedName>
        <fullName evidence="4">Werner Syndrome-like exonuclease</fullName>
    </submittedName>
</protein>
<dbReference type="AlphaFoldDB" id="A0A834X5K2"/>
<dbReference type="PANTHER" id="PTHR13620:SF121">
    <property type="entry name" value="EMB|CAB82946.1-RELATED"/>
    <property type="match status" value="1"/>
</dbReference>
<dbReference type="EMBL" id="JAAIUW010000003">
    <property type="protein sequence ID" value="KAF7838240.1"/>
    <property type="molecule type" value="Genomic_DNA"/>
</dbReference>
<keyword evidence="2" id="KW-0378">Hydrolase</keyword>